<dbReference type="PROSITE" id="PS50893">
    <property type="entry name" value="ABC_TRANSPORTER_2"/>
    <property type="match status" value="1"/>
</dbReference>
<dbReference type="GO" id="GO:0016887">
    <property type="term" value="F:ATP hydrolysis activity"/>
    <property type="evidence" value="ECO:0007669"/>
    <property type="project" value="InterPro"/>
</dbReference>
<comment type="caution">
    <text evidence="6">The sequence shown here is derived from an EMBL/GenBank/DDBJ whole genome shotgun (WGS) entry which is preliminary data.</text>
</comment>
<protein>
    <submittedName>
        <fullName evidence="6">ATP-binding cassette domain-containing protein</fullName>
    </submittedName>
</protein>
<evidence type="ECO:0000256" key="1">
    <source>
        <dbReference type="ARBA" id="ARBA00005417"/>
    </source>
</evidence>
<dbReference type="RefSeq" id="WP_175598322.1">
    <property type="nucleotide sequence ID" value="NZ_JABWGO010000001.1"/>
</dbReference>
<dbReference type="InterPro" id="IPR003439">
    <property type="entry name" value="ABC_transporter-like_ATP-bd"/>
</dbReference>
<comment type="similarity">
    <text evidence="1">Belongs to the ABC transporter superfamily.</text>
</comment>
<dbReference type="SUPFAM" id="SSF52540">
    <property type="entry name" value="P-loop containing nucleoside triphosphate hydrolases"/>
    <property type="match status" value="1"/>
</dbReference>
<dbReference type="PANTHER" id="PTHR43335">
    <property type="entry name" value="ABC TRANSPORTER, ATP-BINDING PROTEIN"/>
    <property type="match status" value="1"/>
</dbReference>
<dbReference type="PROSITE" id="PS00211">
    <property type="entry name" value="ABC_TRANSPORTER_1"/>
    <property type="match status" value="1"/>
</dbReference>
<dbReference type="GO" id="GO:0005524">
    <property type="term" value="F:ATP binding"/>
    <property type="evidence" value="ECO:0007669"/>
    <property type="project" value="UniProtKB-KW"/>
</dbReference>
<dbReference type="EMBL" id="JABWGO010000001">
    <property type="protein sequence ID" value="NUW38679.1"/>
    <property type="molecule type" value="Genomic_DNA"/>
</dbReference>
<keyword evidence="4 6" id="KW-0067">ATP-binding</keyword>
<dbReference type="SMART" id="SM00382">
    <property type="entry name" value="AAA"/>
    <property type="match status" value="1"/>
</dbReference>
<organism evidence="6 7">
    <name type="scientific">Nonomuraea rhodomycinica</name>
    <dbReference type="NCBI Taxonomy" id="1712872"/>
    <lineage>
        <taxon>Bacteria</taxon>
        <taxon>Bacillati</taxon>
        <taxon>Actinomycetota</taxon>
        <taxon>Actinomycetes</taxon>
        <taxon>Streptosporangiales</taxon>
        <taxon>Streptosporangiaceae</taxon>
        <taxon>Nonomuraea</taxon>
    </lineage>
</organism>
<evidence type="ECO:0000313" key="7">
    <source>
        <dbReference type="Proteomes" id="UP000546126"/>
    </source>
</evidence>
<dbReference type="InterPro" id="IPR003593">
    <property type="entry name" value="AAA+_ATPase"/>
</dbReference>
<evidence type="ECO:0000256" key="2">
    <source>
        <dbReference type="ARBA" id="ARBA00022448"/>
    </source>
</evidence>
<sequence>MIEVSGLTMTYGGKVAVDDLSFTVRPGLVTGFLGPNGAGKSTTMRAVLGLERPGAGKALVNGRAYASWPRPLRTMGALLDAGAVHGGRSAHAHLACLARSNGIGRERVDAVLGQVGLAGVAGRRIGGFSLGMRQRLGIGAALLGDPAVLMLDEPLNGLDPEGIRWLRGLLRSLAAEGRTVLVSSHLMNEMALTADHVVVIGRGRLIADCAMDVLAGRFQAEVLVRTPHPERLAGVLRAHGATVVREDDGGLSVRDLDAARIGVLALSEGIALAELSPRGASLEEAFMRLTEDSAEHRAEYGAEYGAAPKGAVR</sequence>
<proteinExistence type="inferred from homology"/>
<keyword evidence="7" id="KW-1185">Reference proteome</keyword>
<dbReference type="InterPro" id="IPR017871">
    <property type="entry name" value="ABC_transporter-like_CS"/>
</dbReference>
<evidence type="ECO:0000256" key="3">
    <source>
        <dbReference type="ARBA" id="ARBA00022741"/>
    </source>
</evidence>
<name>A0A7Y6IKQ6_9ACTN</name>
<dbReference type="Proteomes" id="UP000546126">
    <property type="component" value="Unassembled WGS sequence"/>
</dbReference>
<feature type="domain" description="ABC transporter" evidence="5">
    <location>
        <begin position="2"/>
        <end position="227"/>
    </location>
</feature>
<keyword evidence="3" id="KW-0547">Nucleotide-binding</keyword>
<gene>
    <name evidence="6" type="ORF">HT134_00850</name>
</gene>
<keyword evidence="2" id="KW-0813">Transport</keyword>
<dbReference type="Pfam" id="PF00005">
    <property type="entry name" value="ABC_tran"/>
    <property type="match status" value="1"/>
</dbReference>
<evidence type="ECO:0000259" key="5">
    <source>
        <dbReference type="PROSITE" id="PS50893"/>
    </source>
</evidence>
<dbReference type="Gene3D" id="3.40.50.300">
    <property type="entry name" value="P-loop containing nucleotide triphosphate hydrolases"/>
    <property type="match status" value="1"/>
</dbReference>
<dbReference type="AlphaFoldDB" id="A0A7Y6IKQ6"/>
<dbReference type="PANTHER" id="PTHR43335:SF4">
    <property type="entry name" value="ABC TRANSPORTER, ATP-BINDING PROTEIN"/>
    <property type="match status" value="1"/>
</dbReference>
<reference evidence="6 7" key="1">
    <citation type="submission" date="2020-06" db="EMBL/GenBank/DDBJ databases">
        <authorList>
            <person name="Chanama M."/>
        </authorList>
    </citation>
    <scope>NUCLEOTIDE SEQUENCE [LARGE SCALE GENOMIC DNA]</scope>
    <source>
        <strain evidence="6 7">TBRC6557</strain>
    </source>
</reference>
<evidence type="ECO:0000313" key="6">
    <source>
        <dbReference type="EMBL" id="NUW38679.1"/>
    </source>
</evidence>
<dbReference type="InterPro" id="IPR027417">
    <property type="entry name" value="P-loop_NTPase"/>
</dbReference>
<evidence type="ECO:0000256" key="4">
    <source>
        <dbReference type="ARBA" id="ARBA00022840"/>
    </source>
</evidence>
<accession>A0A7Y6IKQ6</accession>